<sequence>MSPSTDRRCFLSAYVSFLSRIVVVLLAAVLAVTACGAPTSAPNDLATNQQRLTQCDPARPPAALVAIDGTGSSASDQIAQERMQVVEAIATRTAVCGGHLRVLVFTASSAAATVLFDGSLKMAGATDNARLRRVPAAVAELMATVRAAYAPTVAALPRSASDITAQYRLASEWVQQLGGPYRLDFTILTDGFQNVRVDLGARALSKQEAAALADQETVPTLSGASVTAAGLGRIANGTPSSSVVEGLVAYYDELCRHASAVKCTSVTDYAEAAK</sequence>
<evidence type="ECO:0000313" key="2">
    <source>
        <dbReference type="Proteomes" id="UP000526734"/>
    </source>
</evidence>
<reference evidence="1 2" key="1">
    <citation type="submission" date="2020-08" db="EMBL/GenBank/DDBJ databases">
        <title>Amycolatopsis sp. nov. DR6-1 isolated from Dendrobium heterocarpum.</title>
        <authorList>
            <person name="Tedsree N."/>
            <person name="Kuncharoen N."/>
            <person name="Likhitwitayawuid K."/>
            <person name="Tanasupawat S."/>
        </authorList>
    </citation>
    <scope>NUCLEOTIDE SEQUENCE [LARGE SCALE GENOMIC DNA]</scope>
    <source>
        <strain evidence="1 2">DR6-1</strain>
    </source>
</reference>
<evidence type="ECO:0008006" key="3">
    <source>
        <dbReference type="Google" id="ProtNLM"/>
    </source>
</evidence>
<protein>
    <recommendedName>
        <fullName evidence="3">VWFA domain-containing protein</fullName>
    </recommendedName>
</protein>
<organism evidence="1 2">
    <name type="scientific">Amycolatopsis dendrobii</name>
    <dbReference type="NCBI Taxonomy" id="2760662"/>
    <lineage>
        <taxon>Bacteria</taxon>
        <taxon>Bacillati</taxon>
        <taxon>Actinomycetota</taxon>
        <taxon>Actinomycetes</taxon>
        <taxon>Pseudonocardiales</taxon>
        <taxon>Pseudonocardiaceae</taxon>
        <taxon>Amycolatopsis</taxon>
    </lineage>
</organism>
<dbReference type="EMBL" id="JACGZW010000002">
    <property type="protein sequence ID" value="MBB1152469.1"/>
    <property type="molecule type" value="Genomic_DNA"/>
</dbReference>
<dbReference type="AlphaFoldDB" id="A0A7W3VSM6"/>
<name>A0A7W3VSM6_9PSEU</name>
<evidence type="ECO:0000313" key="1">
    <source>
        <dbReference type="EMBL" id="MBB1152469.1"/>
    </source>
</evidence>
<proteinExistence type="predicted"/>
<dbReference type="PROSITE" id="PS51257">
    <property type="entry name" value="PROKAR_LIPOPROTEIN"/>
    <property type="match status" value="1"/>
</dbReference>
<accession>A0A7W3VSM6</accession>
<keyword evidence="2" id="KW-1185">Reference proteome</keyword>
<dbReference type="Proteomes" id="UP000526734">
    <property type="component" value="Unassembled WGS sequence"/>
</dbReference>
<gene>
    <name evidence="1" type="ORF">H4281_04960</name>
</gene>
<dbReference type="RefSeq" id="WP_182889683.1">
    <property type="nucleotide sequence ID" value="NZ_JACGZW010000002.1"/>
</dbReference>
<comment type="caution">
    <text evidence="1">The sequence shown here is derived from an EMBL/GenBank/DDBJ whole genome shotgun (WGS) entry which is preliminary data.</text>
</comment>